<dbReference type="InterPro" id="IPR036962">
    <property type="entry name" value="Glyco_hydro_3_N_sf"/>
</dbReference>
<comment type="similarity">
    <text evidence="2">Belongs to the glycosyl hydrolase 3 family.</text>
</comment>
<protein>
    <recommendedName>
        <fullName evidence="3">beta-N-acetylhexosaminidase</fullName>
        <ecNumber evidence="3">3.2.1.52</ecNumber>
    </recommendedName>
</protein>
<dbReference type="Proteomes" id="UP000539111">
    <property type="component" value="Unassembled WGS sequence"/>
</dbReference>
<dbReference type="EC" id="3.2.1.52" evidence="3"/>
<evidence type="ECO:0000256" key="5">
    <source>
        <dbReference type="ARBA" id="ARBA00023295"/>
    </source>
</evidence>
<sequence length="567" mass="58222">MSLSSIRAIGAKHTRHRARRPAAGRLVAGVAAVALGLAGCTAHGPDDGGSGRTGTPSPATSSSAPAPDDAGTLGMLPSKADRAQAEAAVSTMTLSELAGQVLIAEYGGTSSRTAASLVRRLHLGGVIIMGDNVPMRGDKVDTRALRKSLHRIAEAARTGHRSWPAMIGVDQEGGEVERLGPPLTRYPHFMADGAANDPTLTTAASRAQGAELRRLGFTIDFAPDADVTMGARDPIINVRSAGGKPGRVGRIVSAAVTGFTRAGIVSTVKHFPGHGTVDTDSHKSLPVQSASKDELRRRDWKPFRAAVADGAPVVMVGHIAATALEPGVPASLSAPAYRTIRHDLHFTGVTMTDALNMGAITGEYTSSEAAVKAIKAGADVALMPADVTAAHSGLMRAVRGGSLSKKRLTDAAAHAAALMIRQQRAARQAAADDERPDAASAVRRLAQAAITQVKGSCRGTAVHGSMRIVGGSTSDRARLAAAARTAGIRVGSGPVVRLVTKMSTTSSGDVAVALDGPWQLPGSTAGRQYAAFGHTPATMTALVRVLTGRAKPHGTLPIAVKGMKTVC</sequence>
<feature type="region of interest" description="Disordered" evidence="6">
    <location>
        <begin position="44"/>
        <end position="76"/>
    </location>
</feature>
<keyword evidence="9" id="KW-1185">Reference proteome</keyword>
<feature type="region of interest" description="Disordered" evidence="6">
    <location>
        <begin position="1"/>
        <end position="22"/>
    </location>
</feature>
<comment type="catalytic activity">
    <reaction evidence="1">
        <text>Hydrolysis of terminal non-reducing N-acetyl-D-hexosamine residues in N-acetyl-beta-D-hexosaminides.</text>
        <dbReference type="EC" id="3.2.1.52"/>
    </reaction>
</comment>
<dbReference type="GO" id="GO:0009254">
    <property type="term" value="P:peptidoglycan turnover"/>
    <property type="evidence" value="ECO:0007669"/>
    <property type="project" value="TreeGrafter"/>
</dbReference>
<accession>A0A7Z0A905</accession>
<evidence type="ECO:0000313" key="8">
    <source>
        <dbReference type="EMBL" id="NYI65793.1"/>
    </source>
</evidence>
<evidence type="ECO:0000256" key="4">
    <source>
        <dbReference type="ARBA" id="ARBA00022801"/>
    </source>
</evidence>
<feature type="domain" description="Glycoside hydrolase family 3 N-terminal" evidence="7">
    <location>
        <begin position="106"/>
        <end position="415"/>
    </location>
</feature>
<dbReference type="PANTHER" id="PTHR30480">
    <property type="entry name" value="BETA-HEXOSAMINIDASE-RELATED"/>
    <property type="match status" value="1"/>
</dbReference>
<dbReference type="RefSeq" id="WP_237248870.1">
    <property type="nucleotide sequence ID" value="NZ_JACBZP010000001.1"/>
</dbReference>
<dbReference type="InterPro" id="IPR017853">
    <property type="entry name" value="GH"/>
</dbReference>
<evidence type="ECO:0000259" key="7">
    <source>
        <dbReference type="Pfam" id="PF00933"/>
    </source>
</evidence>
<evidence type="ECO:0000313" key="9">
    <source>
        <dbReference type="Proteomes" id="UP000539111"/>
    </source>
</evidence>
<feature type="compositionally biased region" description="Low complexity" evidence="6">
    <location>
        <begin position="53"/>
        <end position="72"/>
    </location>
</feature>
<evidence type="ECO:0000256" key="2">
    <source>
        <dbReference type="ARBA" id="ARBA00005336"/>
    </source>
</evidence>
<dbReference type="InterPro" id="IPR050226">
    <property type="entry name" value="NagZ_Beta-hexosaminidase"/>
</dbReference>
<dbReference type="SUPFAM" id="SSF51445">
    <property type="entry name" value="(Trans)glycosidases"/>
    <property type="match status" value="1"/>
</dbReference>
<dbReference type="Gene3D" id="3.20.20.300">
    <property type="entry name" value="Glycoside hydrolase, family 3, N-terminal domain"/>
    <property type="match status" value="1"/>
</dbReference>
<dbReference type="AlphaFoldDB" id="A0A7Z0A905"/>
<dbReference type="EMBL" id="JACBZP010000001">
    <property type="protein sequence ID" value="NYI65793.1"/>
    <property type="molecule type" value="Genomic_DNA"/>
</dbReference>
<evidence type="ECO:0000256" key="1">
    <source>
        <dbReference type="ARBA" id="ARBA00001231"/>
    </source>
</evidence>
<proteinExistence type="inferred from homology"/>
<dbReference type="PANTHER" id="PTHR30480:SF13">
    <property type="entry name" value="BETA-HEXOSAMINIDASE"/>
    <property type="match status" value="1"/>
</dbReference>
<keyword evidence="5 8" id="KW-0326">Glycosidase</keyword>
<dbReference type="GO" id="GO:0004563">
    <property type="term" value="F:beta-N-acetylhexosaminidase activity"/>
    <property type="evidence" value="ECO:0007669"/>
    <property type="project" value="UniProtKB-EC"/>
</dbReference>
<evidence type="ECO:0000256" key="6">
    <source>
        <dbReference type="SAM" id="MobiDB-lite"/>
    </source>
</evidence>
<organism evidence="8 9">
    <name type="scientific">Spelaeicoccus albus</name>
    <dbReference type="NCBI Taxonomy" id="1280376"/>
    <lineage>
        <taxon>Bacteria</taxon>
        <taxon>Bacillati</taxon>
        <taxon>Actinomycetota</taxon>
        <taxon>Actinomycetes</taxon>
        <taxon>Micrococcales</taxon>
        <taxon>Brevibacteriaceae</taxon>
        <taxon>Spelaeicoccus</taxon>
    </lineage>
</organism>
<dbReference type="InterPro" id="IPR001764">
    <property type="entry name" value="Glyco_hydro_3_N"/>
</dbReference>
<reference evidence="8 9" key="1">
    <citation type="submission" date="2020-07" db="EMBL/GenBank/DDBJ databases">
        <title>Sequencing the genomes of 1000 actinobacteria strains.</title>
        <authorList>
            <person name="Klenk H.-P."/>
        </authorList>
    </citation>
    <scope>NUCLEOTIDE SEQUENCE [LARGE SCALE GENOMIC DNA]</scope>
    <source>
        <strain evidence="8 9">DSM 26341</strain>
    </source>
</reference>
<evidence type="ECO:0000256" key="3">
    <source>
        <dbReference type="ARBA" id="ARBA00012663"/>
    </source>
</evidence>
<feature type="compositionally biased region" description="Basic residues" evidence="6">
    <location>
        <begin position="10"/>
        <end position="22"/>
    </location>
</feature>
<name>A0A7Z0A905_9MICO</name>
<dbReference type="GO" id="GO:0005975">
    <property type="term" value="P:carbohydrate metabolic process"/>
    <property type="evidence" value="ECO:0007669"/>
    <property type="project" value="InterPro"/>
</dbReference>
<gene>
    <name evidence="8" type="ORF">BJY26_000099</name>
</gene>
<keyword evidence="4 8" id="KW-0378">Hydrolase</keyword>
<comment type="caution">
    <text evidence="8">The sequence shown here is derived from an EMBL/GenBank/DDBJ whole genome shotgun (WGS) entry which is preliminary data.</text>
</comment>
<dbReference type="Pfam" id="PF00933">
    <property type="entry name" value="Glyco_hydro_3"/>
    <property type="match status" value="1"/>
</dbReference>